<name>A0ABY6JAJ0_9BACT</name>
<gene>
    <name evidence="2" type="ORF">MKQ68_09300</name>
</gene>
<keyword evidence="3" id="KW-1185">Reference proteome</keyword>
<keyword evidence="1" id="KW-0732">Signal</keyword>
<evidence type="ECO:0000313" key="3">
    <source>
        <dbReference type="Proteomes" id="UP001162741"/>
    </source>
</evidence>
<feature type="chain" id="PRO_5047115770" evidence="1">
    <location>
        <begin position="20"/>
        <end position="654"/>
    </location>
</feature>
<dbReference type="Proteomes" id="UP001162741">
    <property type="component" value="Chromosome"/>
</dbReference>
<feature type="signal peptide" evidence="1">
    <location>
        <begin position="1"/>
        <end position="19"/>
    </location>
</feature>
<accession>A0ABY6JAJ0</accession>
<evidence type="ECO:0000313" key="2">
    <source>
        <dbReference type="EMBL" id="UYQ95291.1"/>
    </source>
</evidence>
<organism evidence="2 3">
    <name type="scientific">Chitinophaga horti</name>
    <dbReference type="NCBI Taxonomy" id="2920382"/>
    <lineage>
        <taxon>Bacteria</taxon>
        <taxon>Pseudomonadati</taxon>
        <taxon>Bacteroidota</taxon>
        <taxon>Chitinophagia</taxon>
        <taxon>Chitinophagales</taxon>
        <taxon>Chitinophagaceae</taxon>
        <taxon>Chitinophaga</taxon>
    </lineage>
</organism>
<dbReference type="InterPro" id="IPR017853">
    <property type="entry name" value="GH"/>
</dbReference>
<dbReference type="Gene3D" id="2.60.120.260">
    <property type="entry name" value="Galactose-binding domain-like"/>
    <property type="match status" value="1"/>
</dbReference>
<dbReference type="PANTHER" id="PTHR12631:SF10">
    <property type="entry name" value="BETA-XYLOSIDASE-LIKE PROTEIN-RELATED"/>
    <property type="match status" value="1"/>
</dbReference>
<dbReference type="PANTHER" id="PTHR12631">
    <property type="entry name" value="ALPHA-L-IDURONIDASE"/>
    <property type="match status" value="1"/>
</dbReference>
<dbReference type="Gene3D" id="3.20.20.80">
    <property type="entry name" value="Glycosidases"/>
    <property type="match status" value="1"/>
</dbReference>
<dbReference type="InterPro" id="IPR051923">
    <property type="entry name" value="Glycosyl_Hydrolase_39"/>
</dbReference>
<reference evidence="2" key="1">
    <citation type="submission" date="2022-10" db="EMBL/GenBank/DDBJ databases">
        <title>Chitinophaga sp. nov., isolated from soil.</title>
        <authorList>
            <person name="Jeon C.O."/>
        </authorList>
    </citation>
    <scope>NUCLEOTIDE SEQUENCE</scope>
    <source>
        <strain evidence="2">R8</strain>
    </source>
</reference>
<protein>
    <submittedName>
        <fullName evidence="2">Uncharacterized protein</fullName>
    </submittedName>
</protein>
<sequence>MKCVFPLLQLLFMAMPASGQQKEVPLDIARFYQVVSSTKNLEAMVDGDVKTWPEPQYHLLTYPAEIRYTFPPGMDVRISSLRFYDGMGTAEGKPFKVYAIAPGSWKKQLIATFTGDAYNEWVTVQLKAPVRAQYLVIQKGILFPTEFKIYGDYTPVKEALADKPGKHPFRDFTGVNGFEWNILKDPANESTFGEIDVSKFNLLKPLSAIRHYMDWEKIEHTPGKYTFSPTRSGAWDYDRMYQALKADNIEVLACFKTIPSFIINTYPENDRDYGNVPARYGADLTRPDTYVEQARAIFQYAARYGSNPNVGPNLVKVDFAPQFGPGTRANERKIGLGLIRYIECDNERDKWWAGRKAYQTGREYAANLSAFYDGDQGRLGPGTGVKAADSAIQVVIGGIAAAEPDYIRAIIDWCQEFRGGDLCFDVINYHQYANDAGSVQYGQSTRGMAPETARLGAIADKFTDLSLRYAGGREVWVTETGYDLNQASPHHVPAVGGRSIMQTQADWILRTALLYARKGIDRLFFYQLFDDNPGQECQFCTTGLADEANRKRRPALDFLMQANQLIGDMVFTSSLSADPVVDVYTKNASKVYVLYSPTESGRKISYALSVPAETTQVKLFRLAEGKDAPEMELLAVQKGKINLVLTETPIFITF</sequence>
<proteinExistence type="predicted"/>
<dbReference type="RefSeq" id="WP_264283054.1">
    <property type="nucleotide sequence ID" value="NZ_CP107006.1"/>
</dbReference>
<dbReference type="SUPFAM" id="SSF51445">
    <property type="entry name" value="(Trans)glycosidases"/>
    <property type="match status" value="1"/>
</dbReference>
<dbReference type="EMBL" id="CP107006">
    <property type="protein sequence ID" value="UYQ95291.1"/>
    <property type="molecule type" value="Genomic_DNA"/>
</dbReference>
<evidence type="ECO:0000256" key="1">
    <source>
        <dbReference type="SAM" id="SignalP"/>
    </source>
</evidence>